<sequence>MPPKAMSQAAIKRLITQRVNAALEAERASQANAEGQGSNANGTGGQGRAPPVRKGLEVSNRKSWGDMKKMMMEEFCPDEEIIMANPLPNHVVNIPDEEQVQPEPAPALLRFAPAVLDIPNNNNGWIEEDSEEDPEIEEEEMEIKDEMNDPEVIYPYEIEEGELPPPPADSDTSSDSEPEVEAEDRDENEAATVGTITRTPYHVQPFLELCPDEEVQRLEDELRSLKLRDTNIAAYTQRFNELVFLCPDAVSNEKKKVEYIRGLPKNIKGERQGNARAMITAPAEQSGYRGNKPLCNSCKKRHIENCTLTCHNYGKPGHYGRDCKKKAVATGANTQSTLVCYGVEKKGYTRNYCSNKNNPQGEEARGRAYVIKEADKNQGPNVVM</sequence>
<feature type="region of interest" description="Disordered" evidence="1">
    <location>
        <begin position="26"/>
        <end position="54"/>
    </location>
</feature>
<accession>A0A699IR15</accession>
<dbReference type="AlphaFoldDB" id="A0A699IR15"/>
<feature type="region of interest" description="Disordered" evidence="1">
    <location>
        <begin position="159"/>
        <end position="197"/>
    </location>
</feature>
<evidence type="ECO:0000256" key="1">
    <source>
        <dbReference type="SAM" id="MobiDB-lite"/>
    </source>
</evidence>
<feature type="compositionally biased region" description="Polar residues" evidence="1">
    <location>
        <begin position="29"/>
        <end position="41"/>
    </location>
</feature>
<protein>
    <recommendedName>
        <fullName evidence="3">Reverse transcriptase domain-containing protein</fullName>
    </recommendedName>
</protein>
<evidence type="ECO:0000313" key="2">
    <source>
        <dbReference type="EMBL" id="GEZ63343.1"/>
    </source>
</evidence>
<feature type="non-terminal residue" evidence="2">
    <location>
        <position position="384"/>
    </location>
</feature>
<organism evidence="2">
    <name type="scientific">Tanacetum cinerariifolium</name>
    <name type="common">Dalmatian daisy</name>
    <name type="synonym">Chrysanthemum cinerariifolium</name>
    <dbReference type="NCBI Taxonomy" id="118510"/>
    <lineage>
        <taxon>Eukaryota</taxon>
        <taxon>Viridiplantae</taxon>
        <taxon>Streptophyta</taxon>
        <taxon>Embryophyta</taxon>
        <taxon>Tracheophyta</taxon>
        <taxon>Spermatophyta</taxon>
        <taxon>Magnoliopsida</taxon>
        <taxon>eudicotyledons</taxon>
        <taxon>Gunneridae</taxon>
        <taxon>Pentapetalae</taxon>
        <taxon>asterids</taxon>
        <taxon>campanulids</taxon>
        <taxon>Asterales</taxon>
        <taxon>Asteraceae</taxon>
        <taxon>Asteroideae</taxon>
        <taxon>Anthemideae</taxon>
        <taxon>Anthemidinae</taxon>
        <taxon>Tanacetum</taxon>
    </lineage>
</organism>
<gene>
    <name evidence="2" type="ORF">Tci_535316</name>
</gene>
<reference evidence="2" key="1">
    <citation type="journal article" date="2019" name="Sci. Rep.">
        <title>Draft genome of Tanacetum cinerariifolium, the natural source of mosquito coil.</title>
        <authorList>
            <person name="Yamashiro T."/>
            <person name="Shiraishi A."/>
            <person name="Satake H."/>
            <person name="Nakayama K."/>
        </authorList>
    </citation>
    <scope>NUCLEOTIDE SEQUENCE</scope>
</reference>
<feature type="region of interest" description="Disordered" evidence="1">
    <location>
        <begin position="122"/>
        <end position="142"/>
    </location>
</feature>
<feature type="compositionally biased region" description="Acidic residues" evidence="1">
    <location>
        <begin position="172"/>
        <end position="189"/>
    </location>
</feature>
<proteinExistence type="predicted"/>
<comment type="caution">
    <text evidence="2">The sequence shown here is derived from an EMBL/GenBank/DDBJ whole genome shotgun (WGS) entry which is preliminary data.</text>
</comment>
<feature type="compositionally biased region" description="Acidic residues" evidence="1">
    <location>
        <begin position="126"/>
        <end position="142"/>
    </location>
</feature>
<name>A0A699IR15_TANCI</name>
<dbReference type="EMBL" id="BKCJ010303227">
    <property type="protein sequence ID" value="GEZ63343.1"/>
    <property type="molecule type" value="Genomic_DNA"/>
</dbReference>
<evidence type="ECO:0008006" key="3">
    <source>
        <dbReference type="Google" id="ProtNLM"/>
    </source>
</evidence>